<dbReference type="EMBL" id="LTBB01000006">
    <property type="protein sequence ID" value="KYH28942.1"/>
    <property type="molecule type" value="Genomic_DNA"/>
</dbReference>
<dbReference type="STRING" id="1121305.CLCOL_13820"/>
<organism evidence="1 2">
    <name type="scientific">Clostridium colicanis DSM 13634</name>
    <dbReference type="NCBI Taxonomy" id="1121305"/>
    <lineage>
        <taxon>Bacteria</taxon>
        <taxon>Bacillati</taxon>
        <taxon>Bacillota</taxon>
        <taxon>Clostridia</taxon>
        <taxon>Eubacteriales</taxon>
        <taxon>Clostridiaceae</taxon>
        <taxon>Clostridium</taxon>
    </lineage>
</organism>
<comment type="caution">
    <text evidence="1">The sequence shown here is derived from an EMBL/GenBank/DDBJ whole genome shotgun (WGS) entry which is preliminary data.</text>
</comment>
<name>A0A151AMW8_9CLOT</name>
<dbReference type="PIRSF" id="PIRSF037984">
    <property type="entry name" value="Met_synth_TM0269_prd"/>
    <property type="match status" value="1"/>
</dbReference>
<sequence length="222" mass="25225">MHIDRKEVLRYLGHKNCVIDKSIDLLIDECIKEIKEISNYKYVYNIFNIQRYEDSISLSESNLVFKGKDILEHLKDSSMCAVMAVTLGSMMDTRIRYYEKVDLTKALILDACASTAVEWICDEVQNEIKQKAENMNLGITYRYSPGYGDFSIEIQSKVINALEAQKRIGLTVNENNILIPRKSVSAVIGFQDKNIKSEPPGCKKCSSFGKCEYRKGGSYCGN</sequence>
<proteinExistence type="predicted"/>
<dbReference type="InterPro" id="IPR037010">
    <property type="entry name" value="VitB12-dep_Met_synth_activ_sf"/>
</dbReference>
<dbReference type="GO" id="GO:0008705">
    <property type="term" value="F:methionine synthase activity"/>
    <property type="evidence" value="ECO:0007669"/>
    <property type="project" value="InterPro"/>
</dbReference>
<accession>A0A151AMW8</accession>
<dbReference type="AlphaFoldDB" id="A0A151AMW8"/>
<dbReference type="RefSeq" id="WP_061858241.1">
    <property type="nucleotide sequence ID" value="NZ_LTBB01000006.1"/>
</dbReference>
<dbReference type="SUPFAM" id="SSF56507">
    <property type="entry name" value="Methionine synthase activation domain-like"/>
    <property type="match status" value="1"/>
</dbReference>
<dbReference type="Proteomes" id="UP000075374">
    <property type="component" value="Unassembled WGS sequence"/>
</dbReference>
<dbReference type="InterPro" id="IPR017342">
    <property type="entry name" value="S-AdoMet-dep_Met_synth_prd"/>
</dbReference>
<evidence type="ECO:0000313" key="2">
    <source>
        <dbReference type="Proteomes" id="UP000075374"/>
    </source>
</evidence>
<gene>
    <name evidence="1" type="ORF">CLCOL_13820</name>
</gene>
<protein>
    <submittedName>
        <fullName evidence="1">Vitamin B12 dependent methionine synthase, activation domain</fullName>
    </submittedName>
</protein>
<keyword evidence="2" id="KW-1185">Reference proteome</keyword>
<evidence type="ECO:0000313" key="1">
    <source>
        <dbReference type="EMBL" id="KYH28942.1"/>
    </source>
</evidence>
<dbReference type="PATRIC" id="fig|1121305.3.peg.1387"/>
<dbReference type="Gene3D" id="3.40.109.40">
    <property type="match status" value="1"/>
</dbReference>
<reference evidence="1 2" key="1">
    <citation type="submission" date="2016-02" db="EMBL/GenBank/DDBJ databases">
        <title>Genome sequence of Clostridium colicanis DSM 13634.</title>
        <authorList>
            <person name="Poehlein A."/>
            <person name="Daniel R."/>
        </authorList>
    </citation>
    <scope>NUCLEOTIDE SEQUENCE [LARGE SCALE GENOMIC DNA]</scope>
    <source>
        <strain evidence="1 2">DSM 13634</strain>
    </source>
</reference>